<dbReference type="InterPro" id="IPR014729">
    <property type="entry name" value="Rossmann-like_a/b/a_fold"/>
</dbReference>
<dbReference type="GO" id="GO:0005524">
    <property type="term" value="F:ATP binding"/>
    <property type="evidence" value="ECO:0007669"/>
    <property type="project" value="UniProtKB-KW"/>
</dbReference>
<evidence type="ECO:0000256" key="7">
    <source>
        <dbReference type="ARBA" id="ARBA00022598"/>
    </source>
</evidence>
<evidence type="ECO:0000256" key="15">
    <source>
        <dbReference type="HAMAP-Rule" id="MF_00158"/>
    </source>
</evidence>
<organism evidence="16 17">
    <name type="scientific">Agrococcus baldri</name>
    <dbReference type="NCBI Taxonomy" id="153730"/>
    <lineage>
        <taxon>Bacteria</taxon>
        <taxon>Bacillati</taxon>
        <taxon>Actinomycetota</taxon>
        <taxon>Actinomycetes</taxon>
        <taxon>Micrococcales</taxon>
        <taxon>Microbacteriaceae</taxon>
        <taxon>Agrococcus</taxon>
    </lineage>
</organism>
<dbReference type="NCBIfam" id="TIGR00125">
    <property type="entry name" value="cyt_tran_rel"/>
    <property type="match status" value="1"/>
</dbReference>
<comment type="function">
    <text evidence="13 15">Catalyzes the condensation of pantoate with beta-alanine in an ATP-dependent reaction via a pantoyl-adenylate intermediate.</text>
</comment>
<evidence type="ECO:0000256" key="12">
    <source>
        <dbReference type="ARBA" id="ARBA00048258"/>
    </source>
</evidence>
<evidence type="ECO:0000256" key="13">
    <source>
        <dbReference type="ARBA" id="ARBA00055042"/>
    </source>
</evidence>
<comment type="subcellular location">
    <subcellularLocation>
        <location evidence="1 15">Cytoplasm</location>
    </subcellularLocation>
</comment>
<dbReference type="CDD" id="cd00560">
    <property type="entry name" value="PanC"/>
    <property type="match status" value="1"/>
</dbReference>
<reference evidence="16 17" key="1">
    <citation type="submission" date="2019-07" db="EMBL/GenBank/DDBJ databases">
        <title>Whole genome shotgun sequence of Agrococcus baldri NBRC 103055.</title>
        <authorList>
            <person name="Hosoyama A."/>
            <person name="Uohara A."/>
            <person name="Ohji S."/>
            <person name="Ichikawa N."/>
        </authorList>
    </citation>
    <scope>NUCLEOTIDE SEQUENCE [LARGE SCALE GENOMIC DNA]</scope>
    <source>
        <strain evidence="16 17">NBRC 103055</strain>
    </source>
</reference>
<feature type="binding site" evidence="15">
    <location>
        <begin position="154"/>
        <end position="157"/>
    </location>
    <ligand>
        <name>ATP</name>
        <dbReference type="ChEBI" id="CHEBI:30616"/>
    </ligand>
</feature>
<dbReference type="InterPro" id="IPR042176">
    <property type="entry name" value="Pantoate_ligase_C"/>
</dbReference>
<evidence type="ECO:0000256" key="5">
    <source>
        <dbReference type="ARBA" id="ARBA00014155"/>
    </source>
</evidence>
<comment type="pathway">
    <text evidence="2 15">Cofactor biosynthesis; (R)-pantothenate biosynthesis; (R)-pantothenate from (R)-pantoate and beta-alanine: step 1/1.</text>
</comment>
<protein>
    <recommendedName>
        <fullName evidence="5 15">Pantothenate synthetase</fullName>
        <shortName evidence="15">PS</shortName>
        <ecNumber evidence="4 15">6.3.2.1</ecNumber>
    </recommendedName>
    <alternativeName>
        <fullName evidence="14 15">Pantoate--beta-alanine ligase</fullName>
    </alternativeName>
    <alternativeName>
        <fullName evidence="11 15">Pantoate-activating enzyme</fullName>
    </alternativeName>
</protein>
<evidence type="ECO:0000256" key="9">
    <source>
        <dbReference type="ARBA" id="ARBA00022741"/>
    </source>
</evidence>
<evidence type="ECO:0000256" key="1">
    <source>
        <dbReference type="ARBA" id="ARBA00004496"/>
    </source>
</evidence>
<dbReference type="PANTHER" id="PTHR21299:SF1">
    <property type="entry name" value="PANTOATE--BETA-ALANINE LIGASE"/>
    <property type="match status" value="1"/>
</dbReference>
<comment type="caution">
    <text evidence="16">The sequence shown here is derived from an EMBL/GenBank/DDBJ whole genome shotgun (WGS) entry which is preliminary data.</text>
</comment>
<dbReference type="PANTHER" id="PTHR21299">
    <property type="entry name" value="CYTIDYLATE KINASE/PANTOATE-BETA-ALANINE LIGASE"/>
    <property type="match status" value="1"/>
</dbReference>
<comment type="catalytic activity">
    <reaction evidence="12 15">
        <text>(R)-pantoate + beta-alanine + ATP = (R)-pantothenate + AMP + diphosphate + H(+)</text>
        <dbReference type="Rhea" id="RHEA:10912"/>
        <dbReference type="ChEBI" id="CHEBI:15378"/>
        <dbReference type="ChEBI" id="CHEBI:15980"/>
        <dbReference type="ChEBI" id="CHEBI:29032"/>
        <dbReference type="ChEBI" id="CHEBI:30616"/>
        <dbReference type="ChEBI" id="CHEBI:33019"/>
        <dbReference type="ChEBI" id="CHEBI:57966"/>
        <dbReference type="ChEBI" id="CHEBI:456215"/>
        <dbReference type="EC" id="6.3.2.1"/>
    </reaction>
</comment>
<dbReference type="GO" id="GO:0015940">
    <property type="term" value="P:pantothenate biosynthetic process"/>
    <property type="evidence" value="ECO:0007669"/>
    <property type="project" value="UniProtKB-UniRule"/>
</dbReference>
<evidence type="ECO:0000256" key="3">
    <source>
        <dbReference type="ARBA" id="ARBA00009256"/>
    </source>
</evidence>
<dbReference type="EMBL" id="BJUU01000020">
    <property type="protein sequence ID" value="GEK81143.1"/>
    <property type="molecule type" value="Genomic_DNA"/>
</dbReference>
<dbReference type="EC" id="6.3.2.1" evidence="4 15"/>
<name>A0AA87RL97_9MICO</name>
<accession>A0AA87RL97</accession>
<dbReference type="GO" id="GO:0004592">
    <property type="term" value="F:pantoate-beta-alanine ligase activity"/>
    <property type="evidence" value="ECO:0007669"/>
    <property type="project" value="UniProtKB-UniRule"/>
</dbReference>
<feature type="active site" description="Proton donor" evidence="15">
    <location>
        <position position="42"/>
    </location>
</feature>
<comment type="miscellaneous">
    <text evidence="15">The reaction proceeds by a bi uni uni bi ping pong mechanism.</text>
</comment>
<dbReference type="Gene3D" id="3.40.50.620">
    <property type="entry name" value="HUPs"/>
    <property type="match status" value="1"/>
</dbReference>
<sequence>MVPAAIQTLTTVDEARAFVASERAAGRRVALVPTMGALHQGHLELVRTAREHADTVIASVFVNPLQFGPHEDLERYPRTPQADTEQLVVLGVEAVFMPSVEEMYPDGGRSATLVTAGHLGTVLEGRSRPGHYDGVLTVVTKLFSILQPELAVFGEKDAQQLFLVRRMVRELNLPLEIVGVPTVREPDGLALSSRNALLTEGERQDALALSRALEAAGAAADRGVEAMLAAAQSVFQADTGVRLDYLAIVDPSTFAFAGDHHHGPVQVLVAARVGSGATAVRLIDNAVFTIP</sequence>
<feature type="binding site" evidence="15">
    <location>
        <position position="160"/>
    </location>
    <ligand>
        <name>(R)-pantoate</name>
        <dbReference type="ChEBI" id="CHEBI:15980"/>
    </ligand>
</feature>
<evidence type="ECO:0000256" key="14">
    <source>
        <dbReference type="ARBA" id="ARBA00077433"/>
    </source>
</evidence>
<evidence type="ECO:0000313" key="16">
    <source>
        <dbReference type="EMBL" id="GEK81143.1"/>
    </source>
</evidence>
<proteinExistence type="inferred from homology"/>
<dbReference type="SUPFAM" id="SSF52374">
    <property type="entry name" value="Nucleotidylyl transferase"/>
    <property type="match status" value="1"/>
</dbReference>
<keyword evidence="10 15" id="KW-0067">ATP-binding</keyword>
<evidence type="ECO:0000256" key="8">
    <source>
        <dbReference type="ARBA" id="ARBA00022655"/>
    </source>
</evidence>
<dbReference type="Proteomes" id="UP000321749">
    <property type="component" value="Unassembled WGS sequence"/>
</dbReference>
<comment type="subunit">
    <text evidence="15">Homodimer.</text>
</comment>
<dbReference type="AlphaFoldDB" id="A0AA87RL97"/>
<evidence type="ECO:0000256" key="10">
    <source>
        <dbReference type="ARBA" id="ARBA00022840"/>
    </source>
</evidence>
<feature type="binding site" evidence="15">
    <location>
        <begin position="35"/>
        <end position="42"/>
    </location>
    <ligand>
        <name>ATP</name>
        <dbReference type="ChEBI" id="CHEBI:30616"/>
    </ligand>
</feature>
<dbReference type="HAMAP" id="MF_00158">
    <property type="entry name" value="PanC"/>
    <property type="match status" value="1"/>
</dbReference>
<feature type="binding site" evidence="15">
    <location>
        <position position="66"/>
    </location>
    <ligand>
        <name>(R)-pantoate</name>
        <dbReference type="ChEBI" id="CHEBI:15980"/>
    </ligand>
</feature>
<dbReference type="InterPro" id="IPR004821">
    <property type="entry name" value="Cyt_trans-like"/>
</dbReference>
<feature type="binding site" evidence="15">
    <location>
        <begin position="191"/>
        <end position="194"/>
    </location>
    <ligand>
        <name>ATP</name>
        <dbReference type="ChEBI" id="CHEBI:30616"/>
    </ligand>
</feature>
<feature type="binding site" evidence="15">
    <location>
        <position position="183"/>
    </location>
    <ligand>
        <name>ATP</name>
        <dbReference type="ChEBI" id="CHEBI:30616"/>
    </ligand>
</feature>
<gene>
    <name evidence="15 16" type="primary">panC</name>
    <name evidence="16" type="ORF">ABA31_24940</name>
</gene>
<keyword evidence="6 15" id="KW-0963">Cytoplasm</keyword>
<comment type="similarity">
    <text evidence="3 15">Belongs to the pantothenate synthetase family.</text>
</comment>
<keyword evidence="9 15" id="KW-0547">Nucleotide-binding</keyword>
<evidence type="ECO:0000256" key="6">
    <source>
        <dbReference type="ARBA" id="ARBA00022490"/>
    </source>
</evidence>
<dbReference type="GO" id="GO:0005829">
    <property type="term" value="C:cytosol"/>
    <property type="evidence" value="ECO:0007669"/>
    <property type="project" value="TreeGrafter"/>
</dbReference>
<keyword evidence="7 15" id="KW-0436">Ligase</keyword>
<keyword evidence="17" id="KW-1185">Reference proteome</keyword>
<dbReference type="Pfam" id="PF02569">
    <property type="entry name" value="Pantoate_ligase"/>
    <property type="match status" value="1"/>
</dbReference>
<dbReference type="InterPro" id="IPR003721">
    <property type="entry name" value="Pantoate_ligase"/>
</dbReference>
<dbReference type="FunFam" id="3.40.50.620:FF:000114">
    <property type="entry name" value="Pantothenate synthetase"/>
    <property type="match status" value="1"/>
</dbReference>
<keyword evidence="8 15" id="KW-0566">Pantothenate biosynthesis</keyword>
<evidence type="ECO:0000256" key="4">
    <source>
        <dbReference type="ARBA" id="ARBA00012219"/>
    </source>
</evidence>
<evidence type="ECO:0000256" key="2">
    <source>
        <dbReference type="ARBA" id="ARBA00004990"/>
    </source>
</evidence>
<dbReference type="Gene3D" id="3.30.1300.10">
    <property type="entry name" value="Pantoate-beta-alanine ligase, C-terminal domain"/>
    <property type="match status" value="1"/>
</dbReference>
<evidence type="ECO:0000256" key="11">
    <source>
        <dbReference type="ARBA" id="ARBA00032806"/>
    </source>
</evidence>
<evidence type="ECO:0000313" key="17">
    <source>
        <dbReference type="Proteomes" id="UP000321749"/>
    </source>
</evidence>
<feature type="binding site" evidence="15">
    <location>
        <position position="66"/>
    </location>
    <ligand>
        <name>beta-alanine</name>
        <dbReference type="ChEBI" id="CHEBI:57966"/>
    </ligand>
</feature>
<dbReference type="NCBIfam" id="TIGR00018">
    <property type="entry name" value="panC"/>
    <property type="match status" value="1"/>
</dbReference>